<keyword evidence="6 7" id="KW-0472">Membrane</keyword>
<dbReference type="PANTHER" id="PTHR30614:SF21">
    <property type="entry name" value="AMINO ACID ABC TRANSPORTER PERMEASE"/>
    <property type="match status" value="1"/>
</dbReference>
<keyword evidence="2 7" id="KW-0813">Transport</keyword>
<evidence type="ECO:0000256" key="1">
    <source>
        <dbReference type="ARBA" id="ARBA00004651"/>
    </source>
</evidence>
<dbReference type="NCBIfam" id="TIGR01726">
    <property type="entry name" value="HEQRo_perm_3TM"/>
    <property type="match status" value="1"/>
</dbReference>
<evidence type="ECO:0000256" key="3">
    <source>
        <dbReference type="ARBA" id="ARBA00022475"/>
    </source>
</evidence>
<keyword evidence="5 7" id="KW-1133">Transmembrane helix</keyword>
<dbReference type="AlphaFoldDB" id="A0A3L6ZJJ8"/>
<evidence type="ECO:0000256" key="7">
    <source>
        <dbReference type="RuleBase" id="RU363032"/>
    </source>
</evidence>
<dbReference type="GO" id="GO:0043190">
    <property type="term" value="C:ATP-binding cassette (ABC) transporter complex"/>
    <property type="evidence" value="ECO:0007669"/>
    <property type="project" value="InterPro"/>
</dbReference>
<proteinExistence type="inferred from homology"/>
<evidence type="ECO:0000313" key="11">
    <source>
        <dbReference type="Proteomes" id="UP000275395"/>
    </source>
</evidence>
<dbReference type="InterPro" id="IPR043429">
    <property type="entry name" value="ArtM/GltK/GlnP/TcyL/YhdX-like"/>
</dbReference>
<dbReference type="RefSeq" id="WP_087135913.1">
    <property type="nucleotide sequence ID" value="NZ_JBQDRQ010000051.1"/>
</dbReference>
<feature type="transmembrane region" description="Helical" evidence="7">
    <location>
        <begin position="108"/>
        <end position="125"/>
    </location>
</feature>
<sequence length="291" mass="31434">MTTVLYDVPGPKAIARNRVIAVATVLLAAAVIGFVVYRFAITGQFDARKWELFTYPQVWERIGSAIVSTLSAFALGAVLSLALGFALAIGRLSEHAWVRVPCAVFTELFRAVPLLILMMIIYYGLPPLGVQGITPYAAVVAGLTLYNGSVLAEVFRAGILSLPPGQAEAGYAIGMRKSGVMSIILIPQAVRAMLPVIIAQLVVILKDTALGFLITYQELLFTAKFLSSQQSFDFPVIPVTIVVSIIYIGLCLILSAVAKLVELRIRRGSRRAVPADEEPPTQTEAMATVRR</sequence>
<feature type="transmembrane region" description="Helical" evidence="7">
    <location>
        <begin position="192"/>
        <end position="216"/>
    </location>
</feature>
<comment type="similarity">
    <text evidence="7">Belongs to the binding-protein-dependent transport system permease family.</text>
</comment>
<dbReference type="InterPro" id="IPR035906">
    <property type="entry name" value="MetI-like_sf"/>
</dbReference>
<keyword evidence="3" id="KW-1003">Cell membrane</keyword>
<dbReference type="InterPro" id="IPR010065">
    <property type="entry name" value="AA_ABC_transptr_permease_3TM"/>
</dbReference>
<dbReference type="Pfam" id="PF00528">
    <property type="entry name" value="BPD_transp_1"/>
    <property type="match status" value="1"/>
</dbReference>
<dbReference type="CDD" id="cd06261">
    <property type="entry name" value="TM_PBP2"/>
    <property type="match status" value="1"/>
</dbReference>
<organism evidence="10 11">
    <name type="scientific">Mycetocola reblochoni</name>
    <dbReference type="NCBI Taxonomy" id="331618"/>
    <lineage>
        <taxon>Bacteria</taxon>
        <taxon>Bacillati</taxon>
        <taxon>Actinomycetota</taxon>
        <taxon>Actinomycetes</taxon>
        <taxon>Micrococcales</taxon>
        <taxon>Microbacteriaceae</taxon>
        <taxon>Mycetocola</taxon>
    </lineage>
</organism>
<protein>
    <submittedName>
        <fullName evidence="10">Amino acid ABC transporter permease</fullName>
    </submittedName>
</protein>
<evidence type="ECO:0000313" key="10">
    <source>
        <dbReference type="EMBL" id="RLP68159.1"/>
    </source>
</evidence>
<evidence type="ECO:0000256" key="2">
    <source>
        <dbReference type="ARBA" id="ARBA00022448"/>
    </source>
</evidence>
<evidence type="ECO:0000256" key="4">
    <source>
        <dbReference type="ARBA" id="ARBA00022692"/>
    </source>
</evidence>
<comment type="caution">
    <text evidence="10">The sequence shown here is derived from an EMBL/GenBank/DDBJ whole genome shotgun (WGS) entry which is preliminary data.</text>
</comment>
<gene>
    <name evidence="10" type="ORF">D9V30_11585</name>
</gene>
<dbReference type="PANTHER" id="PTHR30614">
    <property type="entry name" value="MEMBRANE COMPONENT OF AMINO ACID ABC TRANSPORTER"/>
    <property type="match status" value="1"/>
</dbReference>
<feature type="transmembrane region" description="Helical" evidence="7">
    <location>
        <begin position="236"/>
        <end position="261"/>
    </location>
</feature>
<dbReference type="SUPFAM" id="SSF161098">
    <property type="entry name" value="MetI-like"/>
    <property type="match status" value="1"/>
</dbReference>
<dbReference type="Proteomes" id="UP000275395">
    <property type="component" value="Unassembled WGS sequence"/>
</dbReference>
<name>A0A3L6ZJJ8_9MICO</name>
<feature type="transmembrane region" description="Helical" evidence="7">
    <location>
        <begin position="20"/>
        <end position="41"/>
    </location>
</feature>
<feature type="transmembrane region" description="Helical" evidence="7">
    <location>
        <begin position="62"/>
        <end position="88"/>
    </location>
</feature>
<feature type="domain" description="ABC transmembrane type-1" evidence="9">
    <location>
        <begin position="66"/>
        <end position="258"/>
    </location>
</feature>
<reference evidence="10 11" key="1">
    <citation type="submission" date="2018-10" db="EMBL/GenBank/DDBJ databases">
        <authorList>
            <person name="Li J."/>
        </authorList>
    </citation>
    <scope>NUCLEOTIDE SEQUENCE [LARGE SCALE GENOMIC DNA]</scope>
    <source>
        <strain evidence="10 11">JCM 30549</strain>
    </source>
</reference>
<dbReference type="PROSITE" id="PS50928">
    <property type="entry name" value="ABC_TM1"/>
    <property type="match status" value="1"/>
</dbReference>
<evidence type="ECO:0000256" key="6">
    <source>
        <dbReference type="ARBA" id="ARBA00023136"/>
    </source>
</evidence>
<evidence type="ECO:0000256" key="8">
    <source>
        <dbReference type="SAM" id="MobiDB-lite"/>
    </source>
</evidence>
<dbReference type="GO" id="GO:0022857">
    <property type="term" value="F:transmembrane transporter activity"/>
    <property type="evidence" value="ECO:0007669"/>
    <property type="project" value="InterPro"/>
</dbReference>
<comment type="subcellular location">
    <subcellularLocation>
        <location evidence="1 7">Cell membrane</location>
        <topology evidence="1 7">Multi-pass membrane protein</topology>
    </subcellularLocation>
</comment>
<feature type="region of interest" description="Disordered" evidence="8">
    <location>
        <begin position="272"/>
        <end position="291"/>
    </location>
</feature>
<evidence type="ECO:0000259" key="9">
    <source>
        <dbReference type="PROSITE" id="PS50928"/>
    </source>
</evidence>
<accession>A0A3L6ZJJ8</accession>
<evidence type="ECO:0000256" key="5">
    <source>
        <dbReference type="ARBA" id="ARBA00022989"/>
    </source>
</evidence>
<dbReference type="InterPro" id="IPR000515">
    <property type="entry name" value="MetI-like"/>
</dbReference>
<dbReference type="EMBL" id="RCUW01000011">
    <property type="protein sequence ID" value="RLP68159.1"/>
    <property type="molecule type" value="Genomic_DNA"/>
</dbReference>
<keyword evidence="4 7" id="KW-0812">Transmembrane</keyword>
<dbReference type="Gene3D" id="1.10.3720.10">
    <property type="entry name" value="MetI-like"/>
    <property type="match status" value="1"/>
</dbReference>
<dbReference type="GO" id="GO:0006865">
    <property type="term" value="P:amino acid transport"/>
    <property type="evidence" value="ECO:0007669"/>
    <property type="project" value="TreeGrafter"/>
</dbReference>